<dbReference type="VEuPathDB" id="TriTrypDB:TcCLB.507597.10"/>
<comment type="caution">
    <text evidence="1">The sequence shown here is derived from an EMBL/GenBank/DDBJ whole genome shotgun (WGS) entry which is preliminary data.</text>
</comment>
<protein>
    <submittedName>
        <fullName evidence="1">Uncharacterized protein</fullName>
    </submittedName>
</protein>
<gene>
    <name evidence="1" type="ORF">Tc00.1047053507597.10</name>
</gene>
<dbReference type="RefSeq" id="XP_803157.1">
    <property type="nucleotide sequence ID" value="XM_798064.1"/>
</dbReference>
<evidence type="ECO:0000313" key="1">
    <source>
        <dbReference type="EMBL" id="EAN81711.1"/>
    </source>
</evidence>
<evidence type="ECO:0000313" key="2">
    <source>
        <dbReference type="Proteomes" id="UP000002296"/>
    </source>
</evidence>
<reference evidence="1 2" key="1">
    <citation type="journal article" date="2005" name="Science">
        <title>The genome sequence of Trypanosoma cruzi, etiologic agent of Chagas disease.</title>
        <authorList>
            <person name="El-Sayed N.M."/>
            <person name="Myler P.J."/>
            <person name="Bartholomeu D.C."/>
            <person name="Nilsson D."/>
            <person name="Aggarwal G."/>
            <person name="Tran A.N."/>
            <person name="Ghedin E."/>
            <person name="Worthey E.A."/>
            <person name="Delcher A.L."/>
            <person name="Blandin G."/>
            <person name="Westenberger S.J."/>
            <person name="Caler E."/>
            <person name="Cerqueira G.C."/>
            <person name="Branche C."/>
            <person name="Haas B."/>
            <person name="Anupama A."/>
            <person name="Arner E."/>
            <person name="Aslund L."/>
            <person name="Attipoe P."/>
            <person name="Bontempi E."/>
            <person name="Bringaud F."/>
            <person name="Burton P."/>
            <person name="Cadag E."/>
            <person name="Campbell D.A."/>
            <person name="Carrington M."/>
            <person name="Crabtree J."/>
            <person name="Darban H."/>
            <person name="da Silveira J.F."/>
            <person name="de Jong P."/>
            <person name="Edwards K."/>
            <person name="Englund P.T."/>
            <person name="Fazelina G."/>
            <person name="Feldblyum T."/>
            <person name="Ferella M."/>
            <person name="Frasch A.C."/>
            <person name="Gull K."/>
            <person name="Horn D."/>
            <person name="Hou L."/>
            <person name="Huang Y."/>
            <person name="Kindlund E."/>
            <person name="Klingbeil M."/>
            <person name="Kluge S."/>
            <person name="Koo H."/>
            <person name="Lacerda D."/>
            <person name="Levin M.J."/>
            <person name="Lorenzi H."/>
            <person name="Louie T."/>
            <person name="Machado C.R."/>
            <person name="McCulloch R."/>
            <person name="McKenna A."/>
            <person name="Mizuno Y."/>
            <person name="Mottram J.C."/>
            <person name="Nelson S."/>
            <person name="Ochaya S."/>
            <person name="Osoegawa K."/>
            <person name="Pai G."/>
            <person name="Parsons M."/>
            <person name="Pentony M."/>
            <person name="Pettersson U."/>
            <person name="Pop M."/>
            <person name="Ramirez J.L."/>
            <person name="Rinta J."/>
            <person name="Robertson L."/>
            <person name="Salzberg S.L."/>
            <person name="Sanchez D.O."/>
            <person name="Seyler A."/>
            <person name="Sharma R."/>
            <person name="Shetty J."/>
            <person name="Simpson A.J."/>
            <person name="Sisk E."/>
            <person name="Tammi M.T."/>
            <person name="Tarleton R."/>
            <person name="Teixeira S."/>
            <person name="Van Aken S."/>
            <person name="Vogt C."/>
            <person name="Ward P.N."/>
            <person name="Wickstead B."/>
            <person name="Wortman J."/>
            <person name="White O."/>
            <person name="Fraser C.M."/>
            <person name="Stuart K.D."/>
            <person name="Andersson B."/>
        </authorList>
    </citation>
    <scope>NUCLEOTIDE SEQUENCE [LARGE SCALE GENOMIC DNA]</scope>
    <source>
        <strain evidence="1 2">CL Brener</strain>
    </source>
</reference>
<dbReference type="PaxDb" id="353153-Q4CN59"/>
<dbReference type="AlphaFoldDB" id="Q4CN59"/>
<accession>Q4CN59</accession>
<dbReference type="EMBL" id="AAHK01003096">
    <property type="protein sequence ID" value="EAN81711.1"/>
    <property type="molecule type" value="Genomic_DNA"/>
</dbReference>
<keyword evidence="2" id="KW-1185">Reference proteome</keyword>
<proteinExistence type="predicted"/>
<dbReference type="GeneID" id="3532729"/>
<name>Q4CN59_TRYCC</name>
<sequence>MSFFSEQRPPLYSFSIFRIAFFACLRLQCHRTVGLQKRVATFGNIVGLLRRVFHETPVIHFADGGAGKGSACNFLHGVALTVHRAAHGGEIPCVSPANPLTIQFFFAIHP</sequence>
<dbReference type="Proteomes" id="UP000002296">
    <property type="component" value="Unassembled WGS sequence"/>
</dbReference>
<dbReference type="InParanoid" id="Q4CN59"/>
<dbReference type="KEGG" id="tcr:507597.10"/>
<organism evidence="1 2">
    <name type="scientific">Trypanosoma cruzi (strain CL Brener)</name>
    <dbReference type="NCBI Taxonomy" id="353153"/>
    <lineage>
        <taxon>Eukaryota</taxon>
        <taxon>Discoba</taxon>
        <taxon>Euglenozoa</taxon>
        <taxon>Kinetoplastea</taxon>
        <taxon>Metakinetoplastina</taxon>
        <taxon>Trypanosomatida</taxon>
        <taxon>Trypanosomatidae</taxon>
        <taxon>Trypanosoma</taxon>
        <taxon>Schizotrypanum</taxon>
    </lineage>
</organism>